<dbReference type="EnsemblMetazoa" id="G14745.6">
    <property type="protein sequence ID" value="G14745.6:cds"/>
    <property type="gene ID" value="G14745"/>
</dbReference>
<proteinExistence type="inferred from homology"/>
<comment type="similarity">
    <text evidence="2">Belongs to the ninjurin family.</text>
</comment>
<dbReference type="Proteomes" id="UP000005408">
    <property type="component" value="Unassembled WGS sequence"/>
</dbReference>
<evidence type="ECO:0000313" key="10">
    <source>
        <dbReference type="Proteomes" id="UP000005408"/>
    </source>
</evidence>
<keyword evidence="10" id="KW-1185">Reference proteome</keyword>
<feature type="region of interest" description="Disordered" evidence="7">
    <location>
        <begin position="1"/>
        <end position="35"/>
    </location>
</feature>
<evidence type="ECO:0008006" key="11">
    <source>
        <dbReference type="Google" id="ProtNLM"/>
    </source>
</evidence>
<evidence type="ECO:0000256" key="7">
    <source>
        <dbReference type="SAM" id="MobiDB-lite"/>
    </source>
</evidence>
<dbReference type="GO" id="GO:0016020">
    <property type="term" value="C:membrane"/>
    <property type="evidence" value="ECO:0007669"/>
    <property type="project" value="UniProtKB-SubCell"/>
</dbReference>
<dbReference type="GO" id="GO:0042246">
    <property type="term" value="P:tissue regeneration"/>
    <property type="evidence" value="ECO:0007669"/>
    <property type="project" value="InterPro"/>
</dbReference>
<keyword evidence="5 8" id="KW-1133">Transmembrane helix</keyword>
<sequence length="224" mass="24739">MTAGNEIVPLEDIPNDQDGTDNRDGMAGTIDGNRNGMDEIDIIVKPAARPTTLNMRNNSDETDDVTDFRSVHVGRGLDEPDAPNNNGSSKNVFTDRQNIVRGLCDASLMAANISQLRAVLDGDHGNKFFIPLLIMIGLSLFSHIVFGLLMIQRWRKERRAELEHQRDVENAAGTPVSRSSNPRGVTCLCAWCECVEWYDEVSMFCMYLVIILNVAIAGLGLTDN</sequence>
<feature type="transmembrane region" description="Helical" evidence="8">
    <location>
        <begin position="128"/>
        <end position="151"/>
    </location>
</feature>
<accession>A0A8W8IKK2</accession>
<evidence type="ECO:0000256" key="8">
    <source>
        <dbReference type="SAM" id="Phobius"/>
    </source>
</evidence>
<name>A0A8W8IKK2_MAGGI</name>
<organism evidence="9 10">
    <name type="scientific">Magallana gigas</name>
    <name type="common">Pacific oyster</name>
    <name type="synonym">Crassostrea gigas</name>
    <dbReference type="NCBI Taxonomy" id="29159"/>
    <lineage>
        <taxon>Eukaryota</taxon>
        <taxon>Metazoa</taxon>
        <taxon>Spiralia</taxon>
        <taxon>Lophotrochozoa</taxon>
        <taxon>Mollusca</taxon>
        <taxon>Bivalvia</taxon>
        <taxon>Autobranchia</taxon>
        <taxon>Pteriomorphia</taxon>
        <taxon>Ostreida</taxon>
        <taxon>Ostreoidea</taxon>
        <taxon>Ostreidae</taxon>
        <taxon>Magallana</taxon>
    </lineage>
</organism>
<dbReference type="PANTHER" id="PTHR12316:SF17">
    <property type="entry name" value="NINJURIN C, ISOFORM D"/>
    <property type="match status" value="1"/>
</dbReference>
<feature type="transmembrane region" description="Helical" evidence="8">
    <location>
        <begin position="204"/>
        <end position="222"/>
    </location>
</feature>
<dbReference type="EnsemblMetazoa" id="G14745.3">
    <property type="protein sequence ID" value="G14745.3:cds"/>
    <property type="gene ID" value="G14745"/>
</dbReference>
<keyword evidence="6 8" id="KW-0472">Membrane</keyword>
<dbReference type="InterPro" id="IPR007007">
    <property type="entry name" value="Ninjurin"/>
</dbReference>
<evidence type="ECO:0000256" key="3">
    <source>
        <dbReference type="ARBA" id="ARBA00022692"/>
    </source>
</evidence>
<dbReference type="Pfam" id="PF04923">
    <property type="entry name" value="Ninjurin"/>
    <property type="match status" value="1"/>
</dbReference>
<evidence type="ECO:0000256" key="4">
    <source>
        <dbReference type="ARBA" id="ARBA00022889"/>
    </source>
</evidence>
<evidence type="ECO:0000256" key="5">
    <source>
        <dbReference type="ARBA" id="ARBA00022989"/>
    </source>
</evidence>
<evidence type="ECO:0000256" key="6">
    <source>
        <dbReference type="ARBA" id="ARBA00023136"/>
    </source>
</evidence>
<dbReference type="EnsemblMetazoa" id="G14745.1">
    <property type="protein sequence ID" value="G14745.1:cds"/>
    <property type="gene ID" value="G14745"/>
</dbReference>
<reference evidence="9" key="1">
    <citation type="submission" date="2022-08" db="UniProtKB">
        <authorList>
            <consortium name="EnsemblMetazoa"/>
        </authorList>
    </citation>
    <scope>IDENTIFICATION</scope>
    <source>
        <strain evidence="9">05x7-T-G4-1.051#20</strain>
    </source>
</reference>
<evidence type="ECO:0000313" key="9">
    <source>
        <dbReference type="EnsemblMetazoa" id="G14745.1:cds"/>
    </source>
</evidence>
<dbReference type="PANTHER" id="PTHR12316">
    <property type="entry name" value="NINJURIN-RELATED"/>
    <property type="match status" value="1"/>
</dbReference>
<keyword evidence="4" id="KW-0130">Cell adhesion</keyword>
<evidence type="ECO:0000256" key="2">
    <source>
        <dbReference type="ARBA" id="ARBA00008141"/>
    </source>
</evidence>
<protein>
    <recommendedName>
        <fullName evidence="11">Ninjurin-1</fullName>
    </recommendedName>
</protein>
<keyword evidence="3 8" id="KW-0812">Transmembrane</keyword>
<comment type="subcellular location">
    <subcellularLocation>
        <location evidence="1">Membrane</location>
        <topology evidence="1">Multi-pass membrane protein</topology>
    </subcellularLocation>
</comment>
<evidence type="ECO:0000256" key="1">
    <source>
        <dbReference type="ARBA" id="ARBA00004141"/>
    </source>
</evidence>
<dbReference type="AlphaFoldDB" id="A0A8W8IKK2"/>
<dbReference type="GO" id="GO:0007155">
    <property type="term" value="P:cell adhesion"/>
    <property type="evidence" value="ECO:0007669"/>
    <property type="project" value="UniProtKB-KW"/>
</dbReference>